<sequence length="18" mass="2123">MTFGVFLTVFQIYNGKTR</sequence>
<reference evidence="1" key="1">
    <citation type="submission" date="2014-09" db="EMBL/GenBank/DDBJ databases">
        <authorList>
            <person name="Magalhaes I.L.F."/>
            <person name="Oliveira U."/>
            <person name="Santos F.R."/>
            <person name="Vidigal T.H.D.A."/>
            <person name="Brescovit A.D."/>
            <person name="Santos A.J."/>
        </authorList>
    </citation>
    <scope>NUCLEOTIDE SEQUENCE</scope>
    <source>
        <tissue evidence="1">Shoot tissue taken approximately 20 cm above the soil surface</tissue>
    </source>
</reference>
<name>A0A0A9CAK6_ARUDO</name>
<organism evidence="1">
    <name type="scientific">Arundo donax</name>
    <name type="common">Giant reed</name>
    <name type="synonym">Donax arundinaceus</name>
    <dbReference type="NCBI Taxonomy" id="35708"/>
    <lineage>
        <taxon>Eukaryota</taxon>
        <taxon>Viridiplantae</taxon>
        <taxon>Streptophyta</taxon>
        <taxon>Embryophyta</taxon>
        <taxon>Tracheophyta</taxon>
        <taxon>Spermatophyta</taxon>
        <taxon>Magnoliopsida</taxon>
        <taxon>Liliopsida</taxon>
        <taxon>Poales</taxon>
        <taxon>Poaceae</taxon>
        <taxon>PACMAD clade</taxon>
        <taxon>Arundinoideae</taxon>
        <taxon>Arundineae</taxon>
        <taxon>Arundo</taxon>
    </lineage>
</organism>
<proteinExistence type="predicted"/>
<protein>
    <submittedName>
        <fullName evidence="1">Uncharacterized protein</fullName>
    </submittedName>
</protein>
<reference evidence="1" key="2">
    <citation type="journal article" date="2015" name="Data Brief">
        <title>Shoot transcriptome of the giant reed, Arundo donax.</title>
        <authorList>
            <person name="Barrero R.A."/>
            <person name="Guerrero F.D."/>
            <person name="Moolhuijzen P."/>
            <person name="Goolsby J.A."/>
            <person name="Tidwell J."/>
            <person name="Bellgard S.E."/>
            <person name="Bellgard M.I."/>
        </authorList>
    </citation>
    <scope>NUCLEOTIDE SEQUENCE</scope>
    <source>
        <tissue evidence="1">Shoot tissue taken approximately 20 cm above the soil surface</tissue>
    </source>
</reference>
<dbReference type="AlphaFoldDB" id="A0A0A9CAK6"/>
<evidence type="ECO:0000313" key="1">
    <source>
        <dbReference type="EMBL" id="JAD72581.1"/>
    </source>
</evidence>
<dbReference type="EMBL" id="GBRH01225314">
    <property type="protein sequence ID" value="JAD72581.1"/>
    <property type="molecule type" value="Transcribed_RNA"/>
</dbReference>
<accession>A0A0A9CAK6</accession>